<feature type="binding site" evidence="8">
    <location>
        <position position="65"/>
    </location>
    <ligand>
        <name>Zn(2+)</name>
        <dbReference type="ChEBI" id="CHEBI:29105"/>
        <note>catalytic</note>
    </ligand>
</feature>
<evidence type="ECO:0000259" key="9">
    <source>
        <dbReference type="PROSITE" id="PS51747"/>
    </source>
</evidence>
<dbReference type="EC" id="3.5.4.33" evidence="8"/>
<evidence type="ECO:0000313" key="10">
    <source>
        <dbReference type="EMBL" id="CAJ54399.1"/>
    </source>
</evidence>
<dbReference type="HOGENOM" id="CLU_025810_3_2_7"/>
<keyword evidence="5 8" id="KW-0378">Hydrolase</keyword>
<dbReference type="GO" id="GO:0002100">
    <property type="term" value="P:tRNA wobble adenosine to inosine editing"/>
    <property type="evidence" value="ECO:0007669"/>
    <property type="project" value="UniProtKB-UniRule"/>
</dbReference>
<evidence type="ECO:0000256" key="4">
    <source>
        <dbReference type="ARBA" id="ARBA00022723"/>
    </source>
</evidence>
<dbReference type="InterPro" id="IPR016192">
    <property type="entry name" value="APOBEC/CMP_deaminase_Zn-bd"/>
</dbReference>
<reference evidence="10 11" key="1">
    <citation type="submission" date="2005-11" db="EMBL/GenBank/DDBJ databases">
        <title>The complete genome sequence of Lawsonia intracellularis: the causative agent of proliferative enteropathy.</title>
        <authorList>
            <person name="Kaur K."/>
            <person name="Zhang Q."/>
            <person name="Beckler D."/>
            <person name="Munir S."/>
            <person name="Li L."/>
            <person name="Kinsley K."/>
            <person name="Herron L."/>
            <person name="Peterson A."/>
            <person name="May B."/>
            <person name="Singh S."/>
            <person name="Gebhart C."/>
            <person name="Kapur V."/>
        </authorList>
    </citation>
    <scope>NUCLEOTIDE SEQUENCE [LARGE SCALE GENOMIC DNA]</scope>
    <source>
        <strain evidence="10 11">PHE/MN1-00</strain>
    </source>
</reference>
<dbReference type="PANTHER" id="PTHR11079">
    <property type="entry name" value="CYTOSINE DEAMINASE FAMILY MEMBER"/>
    <property type="match status" value="1"/>
</dbReference>
<dbReference type="CDD" id="cd01285">
    <property type="entry name" value="nucleoside_deaminase"/>
    <property type="match status" value="1"/>
</dbReference>
<evidence type="ECO:0000313" key="11">
    <source>
        <dbReference type="Proteomes" id="UP000002430"/>
    </source>
</evidence>
<name>Q1MRH7_LAWIP</name>
<evidence type="ECO:0000256" key="8">
    <source>
        <dbReference type="HAMAP-Rule" id="MF_00972"/>
    </source>
</evidence>
<accession>Q1MRH7</accession>
<organism evidence="10 11">
    <name type="scientific">Lawsonia intracellularis (strain PHE/MN1-00)</name>
    <dbReference type="NCBI Taxonomy" id="363253"/>
    <lineage>
        <taxon>Bacteria</taxon>
        <taxon>Pseudomonadati</taxon>
        <taxon>Thermodesulfobacteriota</taxon>
        <taxon>Desulfovibrionia</taxon>
        <taxon>Desulfovibrionales</taxon>
        <taxon>Desulfovibrionaceae</taxon>
        <taxon>Lawsonia</taxon>
    </lineage>
</organism>
<gene>
    <name evidence="10" type="primary">codA</name>
    <name evidence="8" type="synonym">tadA</name>
    <name evidence="10" type="ordered locus">LI0343</name>
</gene>
<dbReference type="eggNOG" id="COG0590">
    <property type="taxonomic scope" value="Bacteria"/>
</dbReference>
<dbReference type="EMBL" id="AM180252">
    <property type="protein sequence ID" value="CAJ54399.1"/>
    <property type="molecule type" value="Genomic_DNA"/>
</dbReference>
<dbReference type="Pfam" id="PF00383">
    <property type="entry name" value="dCMP_cyt_deam_1"/>
    <property type="match status" value="1"/>
</dbReference>
<dbReference type="NCBIfam" id="NF008113">
    <property type="entry name" value="PRK10860.1"/>
    <property type="match status" value="1"/>
</dbReference>
<dbReference type="GO" id="GO:0052717">
    <property type="term" value="F:tRNA-specific adenosine-34 deaminase activity"/>
    <property type="evidence" value="ECO:0007669"/>
    <property type="project" value="UniProtKB-UniRule"/>
</dbReference>
<feature type="domain" description="CMP/dCMP-type deaminase" evidence="9">
    <location>
        <begin position="13"/>
        <end position="124"/>
    </location>
</feature>
<comment type="function">
    <text evidence="8">Catalyzes the deamination of adenosine to inosine at the wobble position 34 of tRNA(Arg2).</text>
</comment>
<evidence type="ECO:0000256" key="2">
    <source>
        <dbReference type="ARBA" id="ARBA00011738"/>
    </source>
</evidence>
<evidence type="ECO:0000256" key="6">
    <source>
        <dbReference type="ARBA" id="ARBA00022833"/>
    </source>
</evidence>
<feature type="active site" description="Proton donor" evidence="8">
    <location>
        <position position="67"/>
    </location>
</feature>
<dbReference type="AlphaFoldDB" id="Q1MRH7"/>
<feature type="binding site" evidence="8">
    <location>
        <position position="95"/>
    </location>
    <ligand>
        <name>Zn(2+)</name>
        <dbReference type="ChEBI" id="CHEBI:29105"/>
        <note>catalytic</note>
    </ligand>
</feature>
<evidence type="ECO:0000256" key="1">
    <source>
        <dbReference type="ARBA" id="ARBA00010669"/>
    </source>
</evidence>
<comment type="similarity">
    <text evidence="1">Belongs to the cytidine and deoxycytidylate deaminase family. ADAT2 subfamily.</text>
</comment>
<dbReference type="InterPro" id="IPR002125">
    <property type="entry name" value="CMP_dCMP_dom"/>
</dbReference>
<dbReference type="KEGG" id="lip:LI0343"/>
<dbReference type="HAMAP" id="MF_00972">
    <property type="entry name" value="tRNA_aden_deaminase"/>
    <property type="match status" value="1"/>
</dbReference>
<evidence type="ECO:0000256" key="5">
    <source>
        <dbReference type="ARBA" id="ARBA00022801"/>
    </source>
</evidence>
<dbReference type="InterPro" id="IPR028883">
    <property type="entry name" value="tRNA_aden_deaminase"/>
</dbReference>
<evidence type="ECO:0000256" key="7">
    <source>
        <dbReference type="ARBA" id="ARBA00048045"/>
    </source>
</evidence>
<comment type="cofactor">
    <cofactor evidence="8">
        <name>Zn(2+)</name>
        <dbReference type="ChEBI" id="CHEBI:29105"/>
    </cofactor>
    <text evidence="8">Binds 1 zinc ion per subunit.</text>
</comment>
<dbReference type="SUPFAM" id="SSF53927">
    <property type="entry name" value="Cytidine deaminase-like"/>
    <property type="match status" value="1"/>
</dbReference>
<dbReference type="GO" id="GO:0008270">
    <property type="term" value="F:zinc ion binding"/>
    <property type="evidence" value="ECO:0007669"/>
    <property type="project" value="UniProtKB-UniRule"/>
</dbReference>
<dbReference type="PROSITE" id="PS51747">
    <property type="entry name" value="CYT_DCMP_DEAMINASES_2"/>
    <property type="match status" value="1"/>
</dbReference>
<keyword evidence="4 8" id="KW-0479">Metal-binding</keyword>
<dbReference type="Gene3D" id="3.40.140.10">
    <property type="entry name" value="Cytidine Deaminase, domain 2"/>
    <property type="match status" value="1"/>
</dbReference>
<proteinExistence type="inferred from homology"/>
<keyword evidence="3 8" id="KW-0819">tRNA processing</keyword>
<dbReference type="PANTHER" id="PTHR11079:SF202">
    <property type="entry name" value="TRNA-SPECIFIC ADENOSINE DEAMINASE"/>
    <property type="match status" value="1"/>
</dbReference>
<dbReference type="STRING" id="363253.LI0343"/>
<keyword evidence="11" id="KW-1185">Reference proteome</keyword>
<feature type="binding site" evidence="8">
    <location>
        <position position="98"/>
    </location>
    <ligand>
        <name>Zn(2+)</name>
        <dbReference type="ChEBI" id="CHEBI:29105"/>
        <note>catalytic</note>
    </ligand>
</feature>
<sequence length="162" mass="17751">MCWGPIPTPPLGWTWDNLMDEALIEANQCTKKNEVPVGAIIVHKNGKIIGKGHNAPITTSDPTAHAEILALRTAGAVQQNYRLQDCFLIVTLEPCLMCVGAIIQARIDGIVYGAAELNTGSITSCIAGFDLPFNNYKPWHMGGIKATQCSQLLHNFFYKLRK</sequence>
<keyword evidence="6 8" id="KW-0862">Zinc</keyword>
<protein>
    <recommendedName>
        <fullName evidence="8">tRNA-specific adenosine deaminase</fullName>
        <ecNumber evidence="8">3.5.4.33</ecNumber>
    </recommendedName>
</protein>
<comment type="subunit">
    <text evidence="2 8">Homodimer.</text>
</comment>
<evidence type="ECO:0000256" key="3">
    <source>
        <dbReference type="ARBA" id="ARBA00022694"/>
    </source>
</evidence>
<comment type="catalytic activity">
    <reaction evidence="7 8">
        <text>adenosine(34) in tRNA + H2O + H(+) = inosine(34) in tRNA + NH4(+)</text>
        <dbReference type="Rhea" id="RHEA:43168"/>
        <dbReference type="Rhea" id="RHEA-COMP:10373"/>
        <dbReference type="Rhea" id="RHEA-COMP:10374"/>
        <dbReference type="ChEBI" id="CHEBI:15377"/>
        <dbReference type="ChEBI" id="CHEBI:15378"/>
        <dbReference type="ChEBI" id="CHEBI:28938"/>
        <dbReference type="ChEBI" id="CHEBI:74411"/>
        <dbReference type="ChEBI" id="CHEBI:82852"/>
        <dbReference type="EC" id="3.5.4.33"/>
    </reaction>
</comment>
<dbReference type="PROSITE" id="PS00903">
    <property type="entry name" value="CYT_DCMP_DEAMINASES_1"/>
    <property type="match status" value="1"/>
</dbReference>
<dbReference type="Proteomes" id="UP000002430">
    <property type="component" value="Chromosome"/>
</dbReference>
<dbReference type="InterPro" id="IPR016193">
    <property type="entry name" value="Cytidine_deaminase-like"/>
</dbReference>